<evidence type="ECO:0000256" key="1">
    <source>
        <dbReference type="SAM" id="Phobius"/>
    </source>
</evidence>
<keyword evidence="1" id="KW-0812">Transmembrane</keyword>
<organism evidence="2 3">
    <name type="scientific">Leptidea sinapis</name>
    <dbReference type="NCBI Taxonomy" id="189913"/>
    <lineage>
        <taxon>Eukaryota</taxon>
        <taxon>Metazoa</taxon>
        <taxon>Ecdysozoa</taxon>
        <taxon>Arthropoda</taxon>
        <taxon>Hexapoda</taxon>
        <taxon>Insecta</taxon>
        <taxon>Pterygota</taxon>
        <taxon>Neoptera</taxon>
        <taxon>Endopterygota</taxon>
        <taxon>Lepidoptera</taxon>
        <taxon>Glossata</taxon>
        <taxon>Ditrysia</taxon>
        <taxon>Papilionoidea</taxon>
        <taxon>Pieridae</taxon>
        <taxon>Dismorphiinae</taxon>
        <taxon>Leptidea</taxon>
    </lineage>
</organism>
<keyword evidence="1" id="KW-0472">Membrane</keyword>
<protein>
    <submittedName>
        <fullName evidence="2">Uncharacterized protein</fullName>
    </submittedName>
</protein>
<keyword evidence="1" id="KW-1133">Transmembrane helix</keyword>
<dbReference type="AlphaFoldDB" id="A0A5E4QBZ4"/>
<gene>
    <name evidence="2" type="ORF">LSINAPIS_LOCUS7436</name>
</gene>
<proteinExistence type="predicted"/>
<feature type="transmembrane region" description="Helical" evidence="1">
    <location>
        <begin position="57"/>
        <end position="79"/>
    </location>
</feature>
<name>A0A5E4QBZ4_9NEOP</name>
<dbReference type="Proteomes" id="UP000324832">
    <property type="component" value="Unassembled WGS sequence"/>
</dbReference>
<sequence>MTSQIPLKSDCDITNAVEIFNKCVQSAAWEATPTVHSDNDYIPTYPQIVVDLPMKAVDYYCLALHFWFLILFWWSGIIYHK</sequence>
<accession>A0A5E4QBZ4</accession>
<keyword evidence="3" id="KW-1185">Reference proteome</keyword>
<reference evidence="2 3" key="1">
    <citation type="submission" date="2017-07" db="EMBL/GenBank/DDBJ databases">
        <authorList>
            <person name="Talla V."/>
            <person name="Backstrom N."/>
        </authorList>
    </citation>
    <scope>NUCLEOTIDE SEQUENCE [LARGE SCALE GENOMIC DNA]</scope>
</reference>
<evidence type="ECO:0000313" key="2">
    <source>
        <dbReference type="EMBL" id="VVC95797.1"/>
    </source>
</evidence>
<evidence type="ECO:0000313" key="3">
    <source>
        <dbReference type="Proteomes" id="UP000324832"/>
    </source>
</evidence>
<dbReference type="EMBL" id="FZQP02002448">
    <property type="protein sequence ID" value="VVC95797.1"/>
    <property type="molecule type" value="Genomic_DNA"/>
</dbReference>